<evidence type="ECO:0000313" key="4">
    <source>
        <dbReference type="EMBL" id="RHW24946.1"/>
    </source>
</evidence>
<keyword evidence="2" id="KW-0479">Metal-binding</keyword>
<dbReference type="InterPro" id="IPR011234">
    <property type="entry name" value="Fumarylacetoacetase-like_C"/>
</dbReference>
<proteinExistence type="inferred from homology"/>
<dbReference type="Pfam" id="PF01557">
    <property type="entry name" value="FAA_hydrolase"/>
    <property type="match status" value="1"/>
</dbReference>
<evidence type="ECO:0000313" key="5">
    <source>
        <dbReference type="Proteomes" id="UP000283644"/>
    </source>
</evidence>
<evidence type="ECO:0000259" key="3">
    <source>
        <dbReference type="Pfam" id="PF01557"/>
    </source>
</evidence>
<dbReference type="FunFam" id="3.90.850.10:FF:000002">
    <property type="entry name" value="2-hydroxyhepta-2,4-diene-1,7-dioate isomerase"/>
    <property type="match status" value="1"/>
</dbReference>
<gene>
    <name evidence="4" type="ORF">D0Z08_22370</name>
</gene>
<keyword evidence="4" id="KW-0378">Hydrolase</keyword>
<dbReference type="Gene3D" id="3.90.850.10">
    <property type="entry name" value="Fumarylacetoacetase-like, C-terminal domain"/>
    <property type="match status" value="1"/>
</dbReference>
<dbReference type="PANTHER" id="PTHR42796">
    <property type="entry name" value="FUMARYLACETOACETATE HYDROLASE DOMAIN-CONTAINING PROTEIN 2A-RELATED"/>
    <property type="match status" value="1"/>
</dbReference>
<organism evidence="4 5">
    <name type="scientific">Nocardioides immobilis</name>
    <dbReference type="NCBI Taxonomy" id="2049295"/>
    <lineage>
        <taxon>Bacteria</taxon>
        <taxon>Bacillati</taxon>
        <taxon>Actinomycetota</taxon>
        <taxon>Actinomycetes</taxon>
        <taxon>Propionibacteriales</taxon>
        <taxon>Nocardioidaceae</taxon>
        <taxon>Nocardioides</taxon>
    </lineage>
</organism>
<dbReference type="InterPro" id="IPR036663">
    <property type="entry name" value="Fumarylacetoacetase_C_sf"/>
</dbReference>
<dbReference type="OrthoDB" id="9805307at2"/>
<protein>
    <submittedName>
        <fullName evidence="4">FAA hydrolase family protein</fullName>
    </submittedName>
</protein>
<evidence type="ECO:0000256" key="1">
    <source>
        <dbReference type="ARBA" id="ARBA00010211"/>
    </source>
</evidence>
<sequence>MRLARYGTAGHEVPYVITDDDRYLEVSRVAQDFGPAFFAGGGMDRLKDWLGSPGALDRAGGEPPGRVGAPIARPGKIVCIGINYADHAAEAGMDVPREPVVFLKGADTVVGPYDDVHIPRGATKVDWEVELGVVIGRRARYLQSEEDALECIAGYVVSHDVSERAFQLERGGQWDKGKCCETFNPVGPWLVSAEEVTDPQSLTLHLAVNGELMQDGSTSDMVFGVASILVYLSQFMVLEPGDMVNTGTPAGVALGRPEQPFLKEGDVVVAGIAGLGEQRQEFVAAP</sequence>
<comment type="caution">
    <text evidence="4">The sequence shown here is derived from an EMBL/GenBank/DDBJ whole genome shotgun (WGS) entry which is preliminary data.</text>
</comment>
<keyword evidence="5" id="KW-1185">Reference proteome</keyword>
<dbReference type="GO" id="GO:0016853">
    <property type="term" value="F:isomerase activity"/>
    <property type="evidence" value="ECO:0007669"/>
    <property type="project" value="UniProtKB-ARBA"/>
</dbReference>
<dbReference type="SUPFAM" id="SSF56529">
    <property type="entry name" value="FAH"/>
    <property type="match status" value="1"/>
</dbReference>
<dbReference type="InterPro" id="IPR051121">
    <property type="entry name" value="FAH"/>
</dbReference>
<dbReference type="GO" id="GO:0016787">
    <property type="term" value="F:hydrolase activity"/>
    <property type="evidence" value="ECO:0007669"/>
    <property type="project" value="UniProtKB-KW"/>
</dbReference>
<dbReference type="EMBL" id="QXGH01000028">
    <property type="protein sequence ID" value="RHW24946.1"/>
    <property type="molecule type" value="Genomic_DNA"/>
</dbReference>
<reference evidence="4 5" key="1">
    <citation type="submission" date="2018-09" db="EMBL/GenBank/DDBJ databases">
        <title>Genome sequencing of Nocardioides immobilis CCTCC AB 2017083 for comparison to Nocardioides silvaticus.</title>
        <authorList>
            <person name="Li C."/>
            <person name="Wang G."/>
        </authorList>
    </citation>
    <scope>NUCLEOTIDE SEQUENCE [LARGE SCALE GENOMIC DNA]</scope>
    <source>
        <strain evidence="4 5">CCTCC AB 2017083</strain>
    </source>
</reference>
<dbReference type="AlphaFoldDB" id="A0A417XX48"/>
<comment type="similarity">
    <text evidence="1">Belongs to the FAH family.</text>
</comment>
<dbReference type="RefSeq" id="WP_118927489.1">
    <property type="nucleotide sequence ID" value="NZ_QXGH01000028.1"/>
</dbReference>
<accession>A0A417XX48</accession>
<feature type="domain" description="Fumarylacetoacetase-like C-terminal" evidence="3">
    <location>
        <begin position="76"/>
        <end position="282"/>
    </location>
</feature>
<name>A0A417XX48_9ACTN</name>
<dbReference type="GO" id="GO:0046872">
    <property type="term" value="F:metal ion binding"/>
    <property type="evidence" value="ECO:0007669"/>
    <property type="project" value="UniProtKB-KW"/>
</dbReference>
<dbReference type="Proteomes" id="UP000283644">
    <property type="component" value="Unassembled WGS sequence"/>
</dbReference>
<evidence type="ECO:0000256" key="2">
    <source>
        <dbReference type="ARBA" id="ARBA00022723"/>
    </source>
</evidence>
<dbReference type="GO" id="GO:0019752">
    <property type="term" value="P:carboxylic acid metabolic process"/>
    <property type="evidence" value="ECO:0007669"/>
    <property type="project" value="UniProtKB-ARBA"/>
</dbReference>
<dbReference type="PANTHER" id="PTHR42796:SF4">
    <property type="entry name" value="FUMARYLACETOACETATE HYDROLASE DOMAIN-CONTAINING PROTEIN 2A"/>
    <property type="match status" value="1"/>
</dbReference>